<dbReference type="EMBL" id="JAGRRH010000021">
    <property type="protein sequence ID" value="KAG7346907.1"/>
    <property type="molecule type" value="Genomic_DNA"/>
</dbReference>
<feature type="compositionally biased region" description="Basic and acidic residues" evidence="1">
    <location>
        <begin position="407"/>
        <end position="420"/>
    </location>
</feature>
<dbReference type="Proteomes" id="UP000693970">
    <property type="component" value="Unassembled WGS sequence"/>
</dbReference>
<sequence>MSVAVAEVKEQMSTSSSPCSEDLRGFASDVNKNKRVPLSSANNALKGYQGKNIAVKSEVKIDLNCTPRTEASSPDSRNGVLDGDEEDHVEAVAIMHDNTATATINKDIPEREGMDDEMPMSQTDKHIYQLDRDGELNEVAGSQSMLSQELIYDMQHRGQASSNASGDGDDDDDGKNSVDGLGSLHLSQETETSIGMAKRIGLLSMTQESEEDAKPAASSTIKAVVGEIETQEVPHTPKKTENRQAMLSRLYNTGAPDLASFSAKKAVIAAENRPIVDITDTPIRESEGFGSLLDAVAKITEQEVAEEGEDVMLWRRGSFLTSHHDNDAVANLTPPRRKRNLVPRQASLSPTRKSPRMSTSTNSKRKIPMAGAAVSASSSSSSTKKRNMSMPNTITTSTTKKKPKTVTVEKKKPASRKSVDDTEEAQAAAIRAAALAERIVTDPGLAKQLLLSMALVRENPRSAPDTLPGPGHVLPDGFVWARYPPLENVLKKHMAEYYQLSTEKCQSAQQQAFNNDMVVVVREVAEELQWEFARCFDDRNLRDRIRCYYKTHIQNAKKRLRTMVRNPTKRANARHLLQHLDIIEQAKVEGEKVKQNNF</sequence>
<feature type="region of interest" description="Disordered" evidence="1">
    <location>
        <begin position="325"/>
        <end position="420"/>
    </location>
</feature>
<feature type="region of interest" description="Disordered" evidence="1">
    <location>
        <begin position="1"/>
        <end position="22"/>
    </location>
</feature>
<comment type="caution">
    <text evidence="2">The sequence shown here is derived from an EMBL/GenBank/DDBJ whole genome shotgun (WGS) entry which is preliminary data.</text>
</comment>
<feature type="region of interest" description="Disordered" evidence="1">
    <location>
        <begin position="158"/>
        <end position="190"/>
    </location>
</feature>
<evidence type="ECO:0000313" key="3">
    <source>
        <dbReference type="Proteomes" id="UP000693970"/>
    </source>
</evidence>
<keyword evidence="3" id="KW-1185">Reference proteome</keyword>
<gene>
    <name evidence="2" type="ORF">IV203_005976</name>
</gene>
<reference evidence="2" key="2">
    <citation type="submission" date="2021-04" db="EMBL/GenBank/DDBJ databases">
        <authorList>
            <person name="Podell S."/>
        </authorList>
    </citation>
    <scope>NUCLEOTIDE SEQUENCE</scope>
    <source>
        <strain evidence="2">Hildebrandi</strain>
    </source>
</reference>
<protein>
    <submittedName>
        <fullName evidence="2">Uncharacterized protein</fullName>
    </submittedName>
</protein>
<feature type="compositionally biased region" description="Low complexity" evidence="1">
    <location>
        <begin position="370"/>
        <end position="382"/>
    </location>
</feature>
<dbReference type="OrthoDB" id="48967at2759"/>
<proteinExistence type="predicted"/>
<feature type="compositionally biased region" description="Polar residues" evidence="1">
    <location>
        <begin position="346"/>
        <end position="362"/>
    </location>
</feature>
<reference evidence="2" key="1">
    <citation type="journal article" date="2021" name="Sci. Rep.">
        <title>Diploid genomic architecture of Nitzschia inconspicua, an elite biomass production diatom.</title>
        <authorList>
            <person name="Oliver A."/>
            <person name="Podell S."/>
            <person name="Pinowska A."/>
            <person name="Traller J.C."/>
            <person name="Smith S.R."/>
            <person name="McClure R."/>
            <person name="Beliaev A."/>
            <person name="Bohutskyi P."/>
            <person name="Hill E.A."/>
            <person name="Rabines A."/>
            <person name="Zheng H."/>
            <person name="Allen L.Z."/>
            <person name="Kuo A."/>
            <person name="Grigoriev I.V."/>
            <person name="Allen A.E."/>
            <person name="Hazlebeck D."/>
            <person name="Allen E.E."/>
        </authorList>
    </citation>
    <scope>NUCLEOTIDE SEQUENCE</scope>
    <source>
        <strain evidence="2">Hildebrandi</strain>
    </source>
</reference>
<accession>A0A9K3KN83</accession>
<dbReference type="AlphaFoldDB" id="A0A9K3KN83"/>
<evidence type="ECO:0000313" key="2">
    <source>
        <dbReference type="EMBL" id="KAG7346907.1"/>
    </source>
</evidence>
<organism evidence="2 3">
    <name type="scientific">Nitzschia inconspicua</name>
    <dbReference type="NCBI Taxonomy" id="303405"/>
    <lineage>
        <taxon>Eukaryota</taxon>
        <taxon>Sar</taxon>
        <taxon>Stramenopiles</taxon>
        <taxon>Ochrophyta</taxon>
        <taxon>Bacillariophyta</taxon>
        <taxon>Bacillariophyceae</taxon>
        <taxon>Bacillariophycidae</taxon>
        <taxon>Bacillariales</taxon>
        <taxon>Bacillariaceae</taxon>
        <taxon>Nitzschia</taxon>
    </lineage>
</organism>
<name>A0A9K3KN83_9STRA</name>
<evidence type="ECO:0000256" key="1">
    <source>
        <dbReference type="SAM" id="MobiDB-lite"/>
    </source>
</evidence>